<dbReference type="InterPro" id="IPR005135">
    <property type="entry name" value="Endo/exonuclease/phosphatase"/>
</dbReference>
<dbReference type="InterPro" id="IPR051547">
    <property type="entry name" value="TDP2-like"/>
</dbReference>
<evidence type="ECO:0000256" key="8">
    <source>
        <dbReference type="ARBA" id="ARBA00023204"/>
    </source>
</evidence>
<keyword evidence="7" id="KW-0460">Magnesium</keyword>
<feature type="domain" description="Endonuclease/exonuclease/phosphatase" evidence="9">
    <location>
        <begin position="33"/>
        <end position="291"/>
    </location>
</feature>
<dbReference type="Proteomes" id="UP001169719">
    <property type="component" value="Unassembled WGS sequence"/>
</dbReference>
<keyword evidence="5" id="KW-0227">DNA damage</keyword>
<keyword evidence="10" id="KW-0255">Endonuclease</keyword>
<evidence type="ECO:0000256" key="1">
    <source>
        <dbReference type="ARBA" id="ARBA00001936"/>
    </source>
</evidence>
<dbReference type="PANTHER" id="PTHR15822:SF4">
    <property type="entry name" value="TYROSYL-DNA PHOSPHODIESTERASE 2"/>
    <property type="match status" value="1"/>
</dbReference>
<keyword evidence="11" id="KW-1185">Reference proteome</keyword>
<name>A0ABT7Y3M7_9VIBR</name>
<evidence type="ECO:0000256" key="5">
    <source>
        <dbReference type="ARBA" id="ARBA00022763"/>
    </source>
</evidence>
<reference evidence="10" key="1">
    <citation type="submission" date="2024-05" db="EMBL/GenBank/DDBJ databases">
        <title>Genome Sequences of Four Agar- Degrading Marine Bacteria.</title>
        <authorList>
            <person name="Phillips E.K."/>
            <person name="Shaffer J.C."/>
            <person name="Henson M.W."/>
            <person name="Temperton B."/>
            <person name="Thrash C.J."/>
            <person name="Martin M.O."/>
        </authorList>
    </citation>
    <scope>NUCLEOTIDE SEQUENCE</scope>
    <source>
        <strain evidence="10">EKP203</strain>
    </source>
</reference>
<keyword evidence="6" id="KW-0378">Hydrolase</keyword>
<dbReference type="InterPro" id="IPR036691">
    <property type="entry name" value="Endo/exonu/phosph_ase_sf"/>
</dbReference>
<evidence type="ECO:0000256" key="7">
    <source>
        <dbReference type="ARBA" id="ARBA00022842"/>
    </source>
</evidence>
<dbReference type="PANTHER" id="PTHR15822">
    <property type="entry name" value="TRAF AND TNF RECEPTOR-ASSOCIATED PROTEIN"/>
    <property type="match status" value="1"/>
</dbReference>
<evidence type="ECO:0000313" key="11">
    <source>
        <dbReference type="Proteomes" id="UP001169719"/>
    </source>
</evidence>
<sequence>MKHWISPLFVILLGWLPSPHILATDSIFPLKVVTWNIEWLSSEHDKAIPESIRTNDDYTILKRYFKILSPDVLAFQEVNDIDAIRRVVGSGYHIVLSDRAREKYQHHQFPDINQYTGFAIKHRLAYDNHDDFPLVSKRNSKLRFASYIVLAPDSSQPVHMLSVHLKAGCSGAQRENYACHQLEQQAQALGEWIAEREAQNQAYVIAGDFNHKLDYPTDWVWESIRVHGDIHLATKNTPADCKVRSNKSAYKTHQFRSLIDHIIVSNDLSSSKVRQSVYSVRDVLDHRLSDHCPITATLASKSP</sequence>
<comment type="cofactor">
    <cofactor evidence="2">
        <name>Mg(2+)</name>
        <dbReference type="ChEBI" id="CHEBI:18420"/>
    </cofactor>
</comment>
<accession>A0ABT7Y3M7</accession>
<comment type="caution">
    <text evidence="10">The sequence shown here is derived from an EMBL/GenBank/DDBJ whole genome shotgun (WGS) entry which is preliminary data.</text>
</comment>
<evidence type="ECO:0000256" key="3">
    <source>
        <dbReference type="ARBA" id="ARBA00022722"/>
    </source>
</evidence>
<keyword evidence="3" id="KW-0540">Nuclease</keyword>
<dbReference type="EMBL" id="JAUEOZ010000002">
    <property type="protein sequence ID" value="MDN2482653.1"/>
    <property type="molecule type" value="Genomic_DNA"/>
</dbReference>
<gene>
    <name evidence="10" type="ORF">QWJ08_15045</name>
</gene>
<dbReference type="Pfam" id="PF03372">
    <property type="entry name" value="Exo_endo_phos"/>
    <property type="match status" value="1"/>
</dbReference>
<organism evidence="10 11">
    <name type="scientific">Vibrio agarivorans</name>
    <dbReference type="NCBI Taxonomy" id="153622"/>
    <lineage>
        <taxon>Bacteria</taxon>
        <taxon>Pseudomonadati</taxon>
        <taxon>Pseudomonadota</taxon>
        <taxon>Gammaproteobacteria</taxon>
        <taxon>Vibrionales</taxon>
        <taxon>Vibrionaceae</taxon>
        <taxon>Vibrio</taxon>
    </lineage>
</organism>
<keyword evidence="4" id="KW-0479">Metal-binding</keyword>
<dbReference type="GO" id="GO:0004519">
    <property type="term" value="F:endonuclease activity"/>
    <property type="evidence" value="ECO:0007669"/>
    <property type="project" value="UniProtKB-KW"/>
</dbReference>
<dbReference type="RefSeq" id="WP_289962710.1">
    <property type="nucleotide sequence ID" value="NZ_JAUEOZ010000002.1"/>
</dbReference>
<comment type="cofactor">
    <cofactor evidence="1">
        <name>Mn(2+)</name>
        <dbReference type="ChEBI" id="CHEBI:29035"/>
    </cofactor>
</comment>
<keyword evidence="8" id="KW-0234">DNA repair</keyword>
<evidence type="ECO:0000256" key="4">
    <source>
        <dbReference type="ARBA" id="ARBA00022723"/>
    </source>
</evidence>
<proteinExistence type="predicted"/>
<evidence type="ECO:0000313" key="10">
    <source>
        <dbReference type="EMBL" id="MDN2482653.1"/>
    </source>
</evidence>
<dbReference type="SUPFAM" id="SSF56219">
    <property type="entry name" value="DNase I-like"/>
    <property type="match status" value="1"/>
</dbReference>
<evidence type="ECO:0000256" key="2">
    <source>
        <dbReference type="ARBA" id="ARBA00001946"/>
    </source>
</evidence>
<evidence type="ECO:0000259" key="9">
    <source>
        <dbReference type="Pfam" id="PF03372"/>
    </source>
</evidence>
<dbReference type="Gene3D" id="3.60.10.10">
    <property type="entry name" value="Endonuclease/exonuclease/phosphatase"/>
    <property type="match status" value="1"/>
</dbReference>
<protein>
    <submittedName>
        <fullName evidence="10">Endonuclease/exonuclease/phosphatase family protein</fullName>
    </submittedName>
</protein>
<evidence type="ECO:0000256" key="6">
    <source>
        <dbReference type="ARBA" id="ARBA00022801"/>
    </source>
</evidence>